<sequence length="271" mass="29737">MMFIYLCAALVSASSWTARTYPKEQVDIWTQRLGPVSDVNSEFASLDSVAIDDSESNAVNFDARTRWPRLISDSRDPGVCGGLYSFAAASMATDRLAIQGVNPMLVSPQYMISCGTKCRGCKSCSVSETADNLKLLGVLSESCFPYVSEKGRVPQCPVYCMNATKFAPVSVKNVYREFTIKNDVSENGPVVFIMNIFPSFNRYSSGIYSPASSETPMGTEPVLIVGWGTDEGIEYYIVKCFRGTLFGEGRGYARVRRESKLWAGSGFGAQF</sequence>
<proteinExistence type="predicted"/>
<dbReference type="Pfam" id="PF00112">
    <property type="entry name" value="Peptidase_C1"/>
    <property type="match status" value="1"/>
</dbReference>
<dbReference type="EMBL" id="JARBJD010000042">
    <property type="protein sequence ID" value="KAK2957880.1"/>
    <property type="molecule type" value="Genomic_DNA"/>
</dbReference>
<gene>
    <name evidence="3" type="ORF">BLNAU_7056</name>
</gene>
<keyword evidence="1" id="KW-0732">Signal</keyword>
<name>A0ABQ9Y2B5_9EUKA</name>
<dbReference type="Gene3D" id="3.90.70.10">
    <property type="entry name" value="Cysteine proteinases"/>
    <property type="match status" value="1"/>
</dbReference>
<comment type="caution">
    <text evidence="3">The sequence shown here is derived from an EMBL/GenBank/DDBJ whole genome shotgun (WGS) entry which is preliminary data.</text>
</comment>
<keyword evidence="4" id="KW-1185">Reference proteome</keyword>
<dbReference type="SMART" id="SM00645">
    <property type="entry name" value="Pept_C1"/>
    <property type="match status" value="1"/>
</dbReference>
<dbReference type="InterPro" id="IPR038765">
    <property type="entry name" value="Papain-like_cys_pep_sf"/>
</dbReference>
<feature type="domain" description="Peptidase C1A papain C-terminal" evidence="2">
    <location>
        <begin position="57"/>
        <end position="270"/>
    </location>
</feature>
<dbReference type="Proteomes" id="UP001281761">
    <property type="component" value="Unassembled WGS sequence"/>
</dbReference>
<reference evidence="3 4" key="1">
    <citation type="journal article" date="2022" name="bioRxiv">
        <title>Genomics of Preaxostyla Flagellates Illuminates Evolutionary Transitions and the Path Towards Mitochondrial Loss.</title>
        <authorList>
            <person name="Novak L.V.F."/>
            <person name="Treitli S.C."/>
            <person name="Pyrih J."/>
            <person name="Halakuc P."/>
            <person name="Pipaliya S.V."/>
            <person name="Vacek V."/>
            <person name="Brzon O."/>
            <person name="Soukal P."/>
            <person name="Eme L."/>
            <person name="Dacks J.B."/>
            <person name="Karnkowska A."/>
            <person name="Elias M."/>
            <person name="Hampl V."/>
        </authorList>
    </citation>
    <scope>NUCLEOTIDE SEQUENCE [LARGE SCALE GENOMIC DNA]</scope>
    <source>
        <strain evidence="3">NAU3</strain>
        <tissue evidence="3">Gut</tissue>
    </source>
</reference>
<keyword evidence="3" id="KW-0645">Protease</keyword>
<dbReference type="GO" id="GO:0006508">
    <property type="term" value="P:proteolysis"/>
    <property type="evidence" value="ECO:0007669"/>
    <property type="project" value="UniProtKB-KW"/>
</dbReference>
<evidence type="ECO:0000313" key="4">
    <source>
        <dbReference type="Proteomes" id="UP001281761"/>
    </source>
</evidence>
<keyword evidence="3" id="KW-0378">Hydrolase</keyword>
<accession>A0ABQ9Y2B5</accession>
<evidence type="ECO:0000259" key="2">
    <source>
        <dbReference type="SMART" id="SM00645"/>
    </source>
</evidence>
<dbReference type="GO" id="GO:0008233">
    <property type="term" value="F:peptidase activity"/>
    <property type="evidence" value="ECO:0007669"/>
    <property type="project" value="UniProtKB-KW"/>
</dbReference>
<organism evidence="3 4">
    <name type="scientific">Blattamonas nauphoetae</name>
    <dbReference type="NCBI Taxonomy" id="2049346"/>
    <lineage>
        <taxon>Eukaryota</taxon>
        <taxon>Metamonada</taxon>
        <taxon>Preaxostyla</taxon>
        <taxon>Oxymonadida</taxon>
        <taxon>Blattamonas</taxon>
    </lineage>
</organism>
<feature type="chain" id="PRO_5045201181" evidence="1">
    <location>
        <begin position="18"/>
        <end position="271"/>
    </location>
</feature>
<evidence type="ECO:0000256" key="1">
    <source>
        <dbReference type="SAM" id="SignalP"/>
    </source>
</evidence>
<feature type="signal peptide" evidence="1">
    <location>
        <begin position="1"/>
        <end position="17"/>
    </location>
</feature>
<dbReference type="SUPFAM" id="SSF54001">
    <property type="entry name" value="Cysteine proteinases"/>
    <property type="match status" value="1"/>
</dbReference>
<protein>
    <submittedName>
        <fullName evidence="3">Cathepsin B6 cysteine protease</fullName>
    </submittedName>
</protein>
<dbReference type="InterPro" id="IPR000668">
    <property type="entry name" value="Peptidase_C1A_C"/>
</dbReference>
<evidence type="ECO:0000313" key="3">
    <source>
        <dbReference type="EMBL" id="KAK2957880.1"/>
    </source>
</evidence>